<protein>
    <recommendedName>
        <fullName evidence="4">phosphoglycolate phosphatase</fullName>
        <ecNumber evidence="4">3.1.3.18</ecNumber>
    </recommendedName>
</protein>
<dbReference type="Gene3D" id="3.40.50.1000">
    <property type="entry name" value="HAD superfamily/HAD-like"/>
    <property type="match status" value="1"/>
</dbReference>
<accession>A0A972F829</accession>
<dbReference type="Proteomes" id="UP000599523">
    <property type="component" value="Unassembled WGS sequence"/>
</dbReference>
<dbReference type="AlphaFoldDB" id="A0A972F829"/>
<evidence type="ECO:0000256" key="2">
    <source>
        <dbReference type="ARBA" id="ARBA00004818"/>
    </source>
</evidence>
<evidence type="ECO:0000313" key="5">
    <source>
        <dbReference type="EMBL" id="NMG03537.1"/>
    </source>
</evidence>
<sequence>MFATRERLVIFDADGTLVDAFGAIDETFAAHGMRIGDLERFQRRRALFKYLGGLREFPGNLRKQFGKRRRHELLATLTEVYRERGRLYPGLAELLNRLIDAPGVRLALVSRNVTNEPETTLKVLFERNGVDPAGIDHIVCIPLRESKLPFFRQVREAFGVNPAHAFVCGDEHKDYAAATGAGMHPLIVSYGFEGFERLTGRFDVPPELISRSPDELRARVLHTLDLEP</sequence>
<keyword evidence="5" id="KW-0378">Hydrolase</keyword>
<evidence type="ECO:0000256" key="4">
    <source>
        <dbReference type="ARBA" id="ARBA00013078"/>
    </source>
</evidence>
<comment type="catalytic activity">
    <reaction evidence="1">
        <text>2-phosphoglycolate + H2O = glycolate + phosphate</text>
        <dbReference type="Rhea" id="RHEA:14369"/>
        <dbReference type="ChEBI" id="CHEBI:15377"/>
        <dbReference type="ChEBI" id="CHEBI:29805"/>
        <dbReference type="ChEBI" id="CHEBI:43474"/>
        <dbReference type="ChEBI" id="CHEBI:58033"/>
        <dbReference type="EC" id="3.1.3.18"/>
    </reaction>
</comment>
<dbReference type="Pfam" id="PF00702">
    <property type="entry name" value="Hydrolase"/>
    <property type="match status" value="1"/>
</dbReference>
<keyword evidence="6" id="KW-1185">Reference proteome</keyword>
<comment type="caution">
    <text evidence="5">The sequence shown here is derived from an EMBL/GenBank/DDBJ whole genome shotgun (WGS) entry which is preliminary data.</text>
</comment>
<reference evidence="5" key="1">
    <citation type="submission" date="2019-12" db="EMBL/GenBank/DDBJ databases">
        <title>Comparative genomics gives insights into the taxonomy of the Azoarcus-Aromatoleum group and reveals separate origins of nif in the plant-associated Azoarcus and non-plant-associated Aromatoleum sub-groups.</title>
        <authorList>
            <person name="Lafos M."/>
            <person name="Maluk M."/>
            <person name="Batista M."/>
            <person name="Junghare M."/>
            <person name="Carmona M."/>
            <person name="Faoro H."/>
            <person name="Cruz L.M."/>
            <person name="Battistoni F."/>
            <person name="De Souza E."/>
            <person name="Pedrosa F."/>
            <person name="Chen W.-M."/>
            <person name="Poole P.S."/>
            <person name="Dixon R.A."/>
            <person name="James E.K."/>
        </authorList>
    </citation>
    <scope>NUCLEOTIDE SEQUENCE</scope>
    <source>
        <strain evidence="5">NSC3</strain>
    </source>
</reference>
<evidence type="ECO:0000256" key="3">
    <source>
        <dbReference type="ARBA" id="ARBA00006171"/>
    </source>
</evidence>
<comment type="similarity">
    <text evidence="3">Belongs to the HAD-like hydrolase superfamily. CbbY/CbbZ/Gph/YieH family.</text>
</comment>
<dbReference type="EMBL" id="WTVM01000061">
    <property type="protein sequence ID" value="NMG03537.1"/>
    <property type="molecule type" value="Genomic_DNA"/>
</dbReference>
<dbReference type="InterPro" id="IPR023198">
    <property type="entry name" value="PGP-like_dom2"/>
</dbReference>
<dbReference type="PANTHER" id="PTHR43434:SF1">
    <property type="entry name" value="PHOSPHOGLYCOLATE PHOSPHATASE"/>
    <property type="match status" value="1"/>
</dbReference>
<dbReference type="GO" id="GO:0005829">
    <property type="term" value="C:cytosol"/>
    <property type="evidence" value="ECO:0007669"/>
    <property type="project" value="TreeGrafter"/>
</dbReference>
<dbReference type="Gene3D" id="1.10.150.240">
    <property type="entry name" value="Putative phosphatase, domain 2"/>
    <property type="match status" value="1"/>
</dbReference>
<evidence type="ECO:0000256" key="1">
    <source>
        <dbReference type="ARBA" id="ARBA00000830"/>
    </source>
</evidence>
<dbReference type="InterPro" id="IPR050155">
    <property type="entry name" value="HAD-like_hydrolase_sf"/>
</dbReference>
<dbReference type="GO" id="GO:0006281">
    <property type="term" value="P:DNA repair"/>
    <property type="evidence" value="ECO:0007669"/>
    <property type="project" value="TreeGrafter"/>
</dbReference>
<organism evidence="5 6">
    <name type="scientific">Azoarcus taiwanensis</name>
    <dbReference type="NCBI Taxonomy" id="666964"/>
    <lineage>
        <taxon>Bacteria</taxon>
        <taxon>Pseudomonadati</taxon>
        <taxon>Pseudomonadota</taxon>
        <taxon>Betaproteobacteria</taxon>
        <taxon>Rhodocyclales</taxon>
        <taxon>Zoogloeaceae</taxon>
        <taxon>Azoarcus</taxon>
    </lineage>
</organism>
<name>A0A972F829_9RHOO</name>
<dbReference type="EC" id="3.1.3.18" evidence="4"/>
<dbReference type="RefSeq" id="WP_168988254.1">
    <property type="nucleotide sequence ID" value="NZ_CAWPHM010000288.1"/>
</dbReference>
<dbReference type="GO" id="GO:0008967">
    <property type="term" value="F:phosphoglycolate phosphatase activity"/>
    <property type="evidence" value="ECO:0007669"/>
    <property type="project" value="UniProtKB-EC"/>
</dbReference>
<dbReference type="SFLD" id="SFLDS00003">
    <property type="entry name" value="Haloacid_Dehalogenase"/>
    <property type="match status" value="1"/>
</dbReference>
<proteinExistence type="inferred from homology"/>
<dbReference type="InterPro" id="IPR036412">
    <property type="entry name" value="HAD-like_sf"/>
</dbReference>
<evidence type="ECO:0000313" key="6">
    <source>
        <dbReference type="Proteomes" id="UP000599523"/>
    </source>
</evidence>
<dbReference type="SFLD" id="SFLDG01129">
    <property type="entry name" value="C1.5:_HAD__Beta-PGM__Phosphata"/>
    <property type="match status" value="1"/>
</dbReference>
<dbReference type="InterPro" id="IPR023214">
    <property type="entry name" value="HAD_sf"/>
</dbReference>
<dbReference type="SUPFAM" id="SSF56784">
    <property type="entry name" value="HAD-like"/>
    <property type="match status" value="1"/>
</dbReference>
<comment type="pathway">
    <text evidence="2">Organic acid metabolism; glycolate biosynthesis; glycolate from 2-phosphoglycolate: step 1/1.</text>
</comment>
<gene>
    <name evidence="5" type="ORF">GPA21_11210</name>
</gene>
<dbReference type="PANTHER" id="PTHR43434">
    <property type="entry name" value="PHOSPHOGLYCOLATE PHOSPHATASE"/>
    <property type="match status" value="1"/>
</dbReference>